<sequence>MLDWVASTPALLQIGDTALLPAPGQIDLAALGQQLAATARLGQRFELLVAALLSGSGRYQILAQDCQITAQGRTLGAPDLIVRDLRSGEIEHWELTVKFYLGLASGWLGPGKRDWLEQKAAHLKTRQLPLLARPEAQAWLATKGWQPARSRLCSHGILFGDGPSYPWLAPGHQQGQWFEAGKLPDGDWRALARWQWIATTPSSELAAFTGQCQAPIMVQDGCSGLRHMVVPAGWPNNEKGEP</sequence>
<dbReference type="Proteomes" id="UP000268033">
    <property type="component" value="Unassembled WGS sequence"/>
</dbReference>
<dbReference type="Pfam" id="PF08907">
    <property type="entry name" value="DUF1853"/>
    <property type="match status" value="1"/>
</dbReference>
<dbReference type="RefSeq" id="WP_211355727.1">
    <property type="nucleotide sequence ID" value="NZ_RJUL01000004.1"/>
</dbReference>
<name>A0A3N1PHA0_9GAMM</name>
<dbReference type="InterPro" id="IPR015003">
    <property type="entry name" value="DUF1853"/>
</dbReference>
<protein>
    <recommendedName>
        <fullName evidence="3">DUF1853 family protein</fullName>
    </recommendedName>
</protein>
<dbReference type="EMBL" id="RJUL01000004">
    <property type="protein sequence ID" value="ROQ27439.1"/>
    <property type="molecule type" value="Genomic_DNA"/>
</dbReference>
<evidence type="ECO:0000313" key="2">
    <source>
        <dbReference type="Proteomes" id="UP000268033"/>
    </source>
</evidence>
<comment type="caution">
    <text evidence="1">The sequence shown here is derived from an EMBL/GenBank/DDBJ whole genome shotgun (WGS) entry which is preliminary data.</text>
</comment>
<accession>A0A3N1PHA0</accession>
<evidence type="ECO:0000313" key="1">
    <source>
        <dbReference type="EMBL" id="ROQ27439.1"/>
    </source>
</evidence>
<dbReference type="STRING" id="584787.GCA_001247655_02528"/>
<reference evidence="1 2" key="1">
    <citation type="submission" date="2018-11" db="EMBL/GenBank/DDBJ databases">
        <title>Genomic Encyclopedia of Type Strains, Phase IV (KMG-IV): sequencing the most valuable type-strain genomes for metagenomic binning, comparative biology and taxonomic classification.</title>
        <authorList>
            <person name="Goeker M."/>
        </authorList>
    </citation>
    <scope>NUCLEOTIDE SEQUENCE [LARGE SCALE GENOMIC DNA]</scope>
    <source>
        <strain evidence="1 2">DSM 21945</strain>
    </source>
</reference>
<dbReference type="AlphaFoldDB" id="A0A3N1PHA0"/>
<keyword evidence="2" id="KW-1185">Reference proteome</keyword>
<gene>
    <name evidence="1" type="ORF">EDC28_10489</name>
</gene>
<evidence type="ECO:0008006" key="3">
    <source>
        <dbReference type="Google" id="ProtNLM"/>
    </source>
</evidence>
<proteinExistence type="predicted"/>
<organism evidence="1 2">
    <name type="scientific">Gallaecimonas pentaromativorans</name>
    <dbReference type="NCBI Taxonomy" id="584787"/>
    <lineage>
        <taxon>Bacteria</taxon>
        <taxon>Pseudomonadati</taxon>
        <taxon>Pseudomonadota</taxon>
        <taxon>Gammaproteobacteria</taxon>
        <taxon>Enterobacterales</taxon>
        <taxon>Gallaecimonadaceae</taxon>
        <taxon>Gallaecimonas</taxon>
    </lineage>
</organism>